<dbReference type="Gene3D" id="1.20.1260.10">
    <property type="match status" value="1"/>
</dbReference>
<proteinExistence type="predicted"/>
<protein>
    <submittedName>
        <fullName evidence="1">Uncharacterized protein</fullName>
    </submittedName>
</protein>
<evidence type="ECO:0000313" key="1">
    <source>
        <dbReference type="EMBL" id="CAH1802928.1"/>
    </source>
</evidence>
<accession>A0A8J1U097</accession>
<reference evidence="1" key="1">
    <citation type="submission" date="2022-03" db="EMBL/GenBank/DDBJ databases">
        <authorList>
            <person name="Martin C."/>
        </authorList>
    </citation>
    <scope>NUCLEOTIDE SEQUENCE</scope>
</reference>
<gene>
    <name evidence="1" type="ORF">OFUS_LOCUS26567</name>
</gene>
<evidence type="ECO:0000313" key="2">
    <source>
        <dbReference type="Proteomes" id="UP000749559"/>
    </source>
</evidence>
<organism evidence="1 2">
    <name type="scientific">Owenia fusiformis</name>
    <name type="common">Polychaete worm</name>
    <dbReference type="NCBI Taxonomy" id="6347"/>
    <lineage>
        <taxon>Eukaryota</taxon>
        <taxon>Metazoa</taxon>
        <taxon>Spiralia</taxon>
        <taxon>Lophotrochozoa</taxon>
        <taxon>Annelida</taxon>
        <taxon>Polychaeta</taxon>
        <taxon>Sedentaria</taxon>
        <taxon>Canalipalpata</taxon>
        <taxon>Sabellida</taxon>
        <taxon>Oweniida</taxon>
        <taxon>Oweniidae</taxon>
        <taxon>Owenia</taxon>
    </lineage>
</organism>
<dbReference type="AlphaFoldDB" id="A0A8J1U097"/>
<dbReference type="InterPro" id="IPR012347">
    <property type="entry name" value="Ferritin-like"/>
</dbReference>
<comment type="caution">
    <text evidence="1">The sequence shown here is derived from an EMBL/GenBank/DDBJ whole genome shotgun (WGS) entry which is preliminary data.</text>
</comment>
<dbReference type="EMBL" id="CAIIXF020000178">
    <property type="protein sequence ID" value="CAH1802928.1"/>
    <property type="molecule type" value="Genomic_DNA"/>
</dbReference>
<keyword evidence="2" id="KW-1185">Reference proteome</keyword>
<sequence>MALHYQRTDLGLYGASRYFLNNAFIGKYRIGSEVLRVKSLSLAAVDFANMSVPTTDFGTLREGLQYALDFELDSYSTVADQVKIIGLCGAPSEVTTLSSTFLEAQYNVIRELYTFISQLNYTDPEGTAEMLFDKIVLMNPDFVPQYAIVKPFRDSDQLQSGLFDEGFWDLLPRGFGSETFFGYRISKKERR</sequence>
<name>A0A8J1U097_OWEFU</name>
<dbReference type="SUPFAM" id="SSF47240">
    <property type="entry name" value="Ferritin-like"/>
    <property type="match status" value="1"/>
</dbReference>
<dbReference type="Proteomes" id="UP000749559">
    <property type="component" value="Unassembled WGS sequence"/>
</dbReference>
<dbReference type="InterPro" id="IPR009078">
    <property type="entry name" value="Ferritin-like_SF"/>
</dbReference>